<dbReference type="GO" id="GO:0042586">
    <property type="term" value="F:peptide deformylase activity"/>
    <property type="evidence" value="ECO:0007669"/>
    <property type="project" value="UniProtKB-UniRule"/>
</dbReference>
<keyword evidence="2" id="KW-0378">Hydrolase</keyword>
<dbReference type="GO" id="GO:0006412">
    <property type="term" value="P:translation"/>
    <property type="evidence" value="ECO:0007669"/>
    <property type="project" value="UniProtKB-UniRule"/>
</dbReference>
<dbReference type="PANTHER" id="PTHR10458">
    <property type="entry name" value="PEPTIDE DEFORMYLASE"/>
    <property type="match status" value="1"/>
</dbReference>
<dbReference type="InterPro" id="IPR036821">
    <property type="entry name" value="Peptide_deformylase_sf"/>
</dbReference>
<dbReference type="AlphaFoldDB" id="A0A1F7YWE9"/>
<keyword evidence="2" id="KW-0479">Metal-binding</keyword>
<comment type="cofactor">
    <cofactor evidence="2">
        <name>Fe(2+)</name>
        <dbReference type="ChEBI" id="CHEBI:29033"/>
    </cofactor>
    <text evidence="2">Binds 1 Fe(2+) ion.</text>
</comment>
<keyword evidence="2" id="KW-0408">Iron</keyword>
<gene>
    <name evidence="2" type="primary">def</name>
    <name evidence="3" type="ORF">A2803_00415</name>
</gene>
<evidence type="ECO:0000256" key="2">
    <source>
        <dbReference type="HAMAP-Rule" id="MF_00163"/>
    </source>
</evidence>
<dbReference type="EMBL" id="MGGP01000023">
    <property type="protein sequence ID" value="OGM31611.1"/>
    <property type="molecule type" value="Genomic_DNA"/>
</dbReference>
<evidence type="ECO:0000256" key="1">
    <source>
        <dbReference type="ARBA" id="ARBA00010759"/>
    </source>
</evidence>
<comment type="function">
    <text evidence="2">Removes the formyl group from the N-terminal Met of newly synthesized proteins. Requires at least a dipeptide for an efficient rate of reaction. N-terminal L-methionine is a prerequisite for activity but the enzyme has broad specificity at other positions.</text>
</comment>
<dbReference type="SUPFAM" id="SSF56420">
    <property type="entry name" value="Peptide deformylase"/>
    <property type="match status" value="1"/>
</dbReference>
<name>A0A1F7YWE9_9BACT</name>
<dbReference type="NCBIfam" id="NF001159">
    <property type="entry name" value="PRK00150.1-3"/>
    <property type="match status" value="1"/>
</dbReference>
<feature type="active site" evidence="2">
    <location>
        <position position="139"/>
    </location>
</feature>
<accession>A0A1F7YWE9</accession>
<evidence type="ECO:0000313" key="3">
    <source>
        <dbReference type="EMBL" id="OGM31611.1"/>
    </source>
</evidence>
<comment type="catalytic activity">
    <reaction evidence="2">
        <text>N-terminal N-formyl-L-methionyl-[peptide] + H2O = N-terminal L-methionyl-[peptide] + formate</text>
        <dbReference type="Rhea" id="RHEA:24420"/>
        <dbReference type="Rhea" id="RHEA-COMP:10639"/>
        <dbReference type="Rhea" id="RHEA-COMP:10640"/>
        <dbReference type="ChEBI" id="CHEBI:15377"/>
        <dbReference type="ChEBI" id="CHEBI:15740"/>
        <dbReference type="ChEBI" id="CHEBI:49298"/>
        <dbReference type="ChEBI" id="CHEBI:64731"/>
        <dbReference type="EC" id="3.5.1.88"/>
    </reaction>
</comment>
<proteinExistence type="inferred from homology"/>
<dbReference type="Pfam" id="PF01327">
    <property type="entry name" value="Pep_deformylase"/>
    <property type="match status" value="1"/>
</dbReference>
<dbReference type="Proteomes" id="UP000178870">
    <property type="component" value="Unassembled WGS sequence"/>
</dbReference>
<comment type="caution">
    <text evidence="3">The sequence shown here is derived from an EMBL/GenBank/DDBJ whole genome shotgun (WGS) entry which is preliminary data.</text>
</comment>
<feature type="binding site" evidence="2">
    <location>
        <position position="96"/>
    </location>
    <ligand>
        <name>Fe cation</name>
        <dbReference type="ChEBI" id="CHEBI:24875"/>
    </ligand>
</feature>
<feature type="binding site" evidence="2">
    <location>
        <position position="142"/>
    </location>
    <ligand>
        <name>Fe cation</name>
        <dbReference type="ChEBI" id="CHEBI:24875"/>
    </ligand>
</feature>
<dbReference type="GO" id="GO:0046872">
    <property type="term" value="F:metal ion binding"/>
    <property type="evidence" value="ECO:0007669"/>
    <property type="project" value="UniProtKB-KW"/>
</dbReference>
<feature type="binding site" evidence="2">
    <location>
        <position position="138"/>
    </location>
    <ligand>
        <name>Fe cation</name>
        <dbReference type="ChEBI" id="CHEBI:24875"/>
    </ligand>
</feature>
<organism evidence="3 4">
    <name type="scientific">Candidatus Woesebacteria bacterium RIFCSPHIGHO2_01_FULL_44_21</name>
    <dbReference type="NCBI Taxonomy" id="1802503"/>
    <lineage>
        <taxon>Bacteria</taxon>
        <taxon>Candidatus Woeseibacteriota</taxon>
    </lineage>
</organism>
<dbReference type="InterPro" id="IPR023635">
    <property type="entry name" value="Peptide_deformylase"/>
</dbReference>
<dbReference type="EC" id="3.5.1.88" evidence="2"/>
<dbReference type="PRINTS" id="PR01576">
    <property type="entry name" value="PDEFORMYLASE"/>
</dbReference>
<evidence type="ECO:0000313" key="4">
    <source>
        <dbReference type="Proteomes" id="UP000178870"/>
    </source>
</evidence>
<dbReference type="CDD" id="cd00487">
    <property type="entry name" value="Pep_deformylase"/>
    <property type="match status" value="1"/>
</dbReference>
<keyword evidence="2" id="KW-0648">Protein biosynthesis</keyword>
<dbReference type="Gene3D" id="3.90.45.10">
    <property type="entry name" value="Peptide deformylase"/>
    <property type="match status" value="1"/>
</dbReference>
<reference evidence="3 4" key="1">
    <citation type="journal article" date="2016" name="Nat. Commun.">
        <title>Thousands of microbial genomes shed light on interconnected biogeochemical processes in an aquifer system.</title>
        <authorList>
            <person name="Anantharaman K."/>
            <person name="Brown C.T."/>
            <person name="Hug L.A."/>
            <person name="Sharon I."/>
            <person name="Castelle C.J."/>
            <person name="Probst A.J."/>
            <person name="Thomas B.C."/>
            <person name="Singh A."/>
            <person name="Wilkins M.J."/>
            <person name="Karaoz U."/>
            <person name="Brodie E.L."/>
            <person name="Williams K.H."/>
            <person name="Hubbard S.S."/>
            <person name="Banfield J.F."/>
        </authorList>
    </citation>
    <scope>NUCLEOTIDE SEQUENCE [LARGE SCALE GENOMIC DNA]</scope>
</reference>
<dbReference type="PIRSF" id="PIRSF004749">
    <property type="entry name" value="Pep_def"/>
    <property type="match status" value="1"/>
</dbReference>
<dbReference type="PANTHER" id="PTHR10458:SF22">
    <property type="entry name" value="PEPTIDE DEFORMYLASE"/>
    <property type="match status" value="1"/>
</dbReference>
<protein>
    <recommendedName>
        <fullName evidence="2">Peptide deformylase</fullName>
        <shortName evidence="2">PDF</shortName>
        <ecNumber evidence="2">3.5.1.88</ecNumber>
    </recommendedName>
    <alternativeName>
        <fullName evidence="2">Polypeptide deformylase</fullName>
    </alternativeName>
</protein>
<dbReference type="HAMAP" id="MF_00163">
    <property type="entry name" value="Pep_deformylase"/>
    <property type="match status" value="1"/>
</dbReference>
<sequence>MILKFLDIKDPILRQKAKKVESIDKKILGLIADMKETLSEADDPEGIGLAAPQVGKSIQLFIVNFEKLNRVIINPKVLSMGEIKKTKKKEKTLEGCLSLPHYYGPIKRPNEVTIEYINENKETRQEKFKGFPAHIIQHEIDHLNGRLFIDHILEQNAPLYLFDGDDFEEVELT</sequence>
<dbReference type="NCBIfam" id="TIGR00079">
    <property type="entry name" value="pept_deformyl"/>
    <property type="match status" value="1"/>
</dbReference>
<comment type="similarity">
    <text evidence="1 2">Belongs to the polypeptide deformylase family.</text>
</comment>